<evidence type="ECO:0000313" key="3">
    <source>
        <dbReference type="EMBL" id="KEQ91382.1"/>
    </source>
</evidence>
<feature type="compositionally biased region" description="Pro residues" evidence="1">
    <location>
        <begin position="45"/>
        <end position="69"/>
    </location>
</feature>
<dbReference type="HOGENOM" id="CLU_1602375_0_0_1"/>
<dbReference type="GeneID" id="25368653"/>
<feature type="region of interest" description="Disordered" evidence="1">
    <location>
        <begin position="42"/>
        <end position="85"/>
    </location>
</feature>
<keyword evidence="4" id="KW-1185">Reference proteome</keyword>
<gene>
    <name evidence="3" type="ORF">AUEXF2481DRAFT_501837</name>
</gene>
<evidence type="ECO:0000256" key="2">
    <source>
        <dbReference type="SAM" id="SignalP"/>
    </source>
</evidence>
<protein>
    <submittedName>
        <fullName evidence="3">Uncharacterized protein</fullName>
    </submittedName>
</protein>
<dbReference type="InParanoid" id="A0A074YB42"/>
<reference evidence="3 4" key="1">
    <citation type="journal article" date="2014" name="BMC Genomics">
        <title>Genome sequencing of four Aureobasidium pullulans varieties: biotechnological potential, stress tolerance, and description of new species.</title>
        <authorList>
            <person name="Gostin Ar C."/>
            <person name="Ohm R.A."/>
            <person name="Kogej T."/>
            <person name="Sonjak S."/>
            <person name="Turk M."/>
            <person name="Zajc J."/>
            <person name="Zalar P."/>
            <person name="Grube M."/>
            <person name="Sun H."/>
            <person name="Han J."/>
            <person name="Sharma A."/>
            <person name="Chiniquy J."/>
            <person name="Ngan C.Y."/>
            <person name="Lipzen A."/>
            <person name="Barry K."/>
            <person name="Grigoriev I.V."/>
            <person name="Gunde-Cimerman N."/>
        </authorList>
    </citation>
    <scope>NUCLEOTIDE SEQUENCE [LARGE SCALE GENOMIC DNA]</scope>
    <source>
        <strain evidence="3 4">EXF-2481</strain>
    </source>
</reference>
<dbReference type="EMBL" id="KL584779">
    <property type="protein sequence ID" value="KEQ91382.1"/>
    <property type="molecule type" value="Genomic_DNA"/>
</dbReference>
<dbReference type="Proteomes" id="UP000030641">
    <property type="component" value="Unassembled WGS sequence"/>
</dbReference>
<feature type="compositionally biased region" description="Basic and acidic residues" evidence="1">
    <location>
        <begin position="75"/>
        <end position="85"/>
    </location>
</feature>
<feature type="chain" id="PRO_5001703132" evidence="2">
    <location>
        <begin position="23"/>
        <end position="166"/>
    </location>
</feature>
<accession>A0A074YB42</accession>
<dbReference type="RefSeq" id="XP_013339886.1">
    <property type="nucleotide sequence ID" value="XM_013484432.1"/>
</dbReference>
<sequence length="166" mass="18434">MSHSFILPILCYLHVVLILAYSHKPFDQSPLPPSPIFRPKKPCISPHPVPSPPRHIPSPSPQNPPPLPPPRHHHAPDPKPSHRKTTDLLLHRPAHAQQTVVLYRIVDIFAYLHMTNFHLLRKVLGVAGDARRGEILENVASPRSGILTATTCQGLKDFISGGMDRG</sequence>
<evidence type="ECO:0000313" key="4">
    <source>
        <dbReference type="Proteomes" id="UP000030641"/>
    </source>
</evidence>
<feature type="signal peptide" evidence="2">
    <location>
        <begin position="1"/>
        <end position="22"/>
    </location>
</feature>
<dbReference type="AlphaFoldDB" id="A0A074YB42"/>
<keyword evidence="2" id="KW-0732">Signal</keyword>
<proteinExistence type="predicted"/>
<organism evidence="3 4">
    <name type="scientific">Aureobasidium subglaciale (strain EXF-2481)</name>
    <name type="common">Aureobasidium pullulans var. subglaciale</name>
    <dbReference type="NCBI Taxonomy" id="1043005"/>
    <lineage>
        <taxon>Eukaryota</taxon>
        <taxon>Fungi</taxon>
        <taxon>Dikarya</taxon>
        <taxon>Ascomycota</taxon>
        <taxon>Pezizomycotina</taxon>
        <taxon>Dothideomycetes</taxon>
        <taxon>Dothideomycetidae</taxon>
        <taxon>Dothideales</taxon>
        <taxon>Saccotheciaceae</taxon>
        <taxon>Aureobasidium</taxon>
    </lineage>
</organism>
<evidence type="ECO:0000256" key="1">
    <source>
        <dbReference type="SAM" id="MobiDB-lite"/>
    </source>
</evidence>
<name>A0A074YB42_AURSE</name>